<sequence>MLFMQRLVVWTLIIFVITVSVLPGSIGNDSQAINPILKGQTGHIDFDVSLDSNPFFSINLLNMPSIPRLYCNSLPNGIERQWIDLSWTNLKNPHSIIIYAPDTSLGPFHNIDDGRIDQRIYLEILSPRNLTPGTWYYTIQADGTSTGENEYFRIYRECEGILPLELES</sequence>
<comment type="caution">
    <text evidence="1">The sequence shown here is derived from an EMBL/GenBank/DDBJ whole genome shotgun (WGS) entry which is preliminary data.</text>
</comment>
<gene>
    <name evidence="1" type="ORF">DLD82_02940</name>
</gene>
<dbReference type="Proteomes" id="UP000245934">
    <property type="component" value="Unassembled WGS sequence"/>
</dbReference>
<evidence type="ECO:0000313" key="2">
    <source>
        <dbReference type="Proteomes" id="UP000245934"/>
    </source>
</evidence>
<proteinExistence type="predicted"/>
<keyword evidence="2" id="KW-1185">Reference proteome</keyword>
<organism evidence="1 2">
    <name type="scientific">Methanospirillum stamsii</name>
    <dbReference type="NCBI Taxonomy" id="1277351"/>
    <lineage>
        <taxon>Archaea</taxon>
        <taxon>Methanobacteriati</taxon>
        <taxon>Methanobacteriota</taxon>
        <taxon>Stenosarchaea group</taxon>
        <taxon>Methanomicrobia</taxon>
        <taxon>Methanomicrobiales</taxon>
        <taxon>Methanospirillaceae</taxon>
        <taxon>Methanospirillum</taxon>
    </lineage>
</organism>
<dbReference type="EMBL" id="QGMZ01000007">
    <property type="protein sequence ID" value="PWR75807.1"/>
    <property type="molecule type" value="Genomic_DNA"/>
</dbReference>
<accession>A0A2V2NHC9</accession>
<dbReference type="AlphaFoldDB" id="A0A2V2NHC9"/>
<reference evidence="1 2" key="1">
    <citation type="submission" date="2018-05" db="EMBL/GenBank/DDBJ databases">
        <title>Draft genome of Methanospirillum stamsii Pt1.</title>
        <authorList>
            <person name="Dueholm M.S."/>
            <person name="Nielsen P.H."/>
            <person name="Bakmann L.F."/>
            <person name="Otzen D.E."/>
        </authorList>
    </citation>
    <scope>NUCLEOTIDE SEQUENCE [LARGE SCALE GENOMIC DNA]</scope>
    <source>
        <strain evidence="1 2">Pt1</strain>
    </source>
</reference>
<evidence type="ECO:0000313" key="1">
    <source>
        <dbReference type="EMBL" id="PWR75807.1"/>
    </source>
</evidence>
<name>A0A2V2NHC9_9EURY</name>
<protein>
    <submittedName>
        <fullName evidence="1">Uncharacterized protein</fullName>
    </submittedName>
</protein>